<name>A0A9Q3DPU0_9BASI</name>
<evidence type="ECO:0000313" key="4">
    <source>
        <dbReference type="Proteomes" id="UP000765509"/>
    </source>
</evidence>
<evidence type="ECO:0000313" key="3">
    <source>
        <dbReference type="EMBL" id="MBW0504583.1"/>
    </source>
</evidence>
<evidence type="ECO:0000256" key="2">
    <source>
        <dbReference type="SAM" id="SignalP"/>
    </source>
</evidence>
<feature type="region of interest" description="Disordered" evidence="1">
    <location>
        <begin position="197"/>
        <end position="219"/>
    </location>
</feature>
<dbReference type="Proteomes" id="UP000765509">
    <property type="component" value="Unassembled WGS sequence"/>
</dbReference>
<organism evidence="3 4">
    <name type="scientific">Austropuccinia psidii MF-1</name>
    <dbReference type="NCBI Taxonomy" id="1389203"/>
    <lineage>
        <taxon>Eukaryota</taxon>
        <taxon>Fungi</taxon>
        <taxon>Dikarya</taxon>
        <taxon>Basidiomycota</taxon>
        <taxon>Pucciniomycotina</taxon>
        <taxon>Pucciniomycetes</taxon>
        <taxon>Pucciniales</taxon>
        <taxon>Sphaerophragmiaceae</taxon>
        <taxon>Austropuccinia</taxon>
    </lineage>
</organism>
<feature type="signal peptide" evidence="2">
    <location>
        <begin position="1"/>
        <end position="22"/>
    </location>
</feature>
<accession>A0A9Q3DPU0</accession>
<keyword evidence="4" id="KW-1185">Reference proteome</keyword>
<keyword evidence="2" id="KW-0732">Signal</keyword>
<dbReference type="EMBL" id="AVOT02018014">
    <property type="protein sequence ID" value="MBW0504583.1"/>
    <property type="molecule type" value="Genomic_DNA"/>
</dbReference>
<sequence length="533" mass="61904">MHAVRLFIVASFLIIKLPQTLAPELPIGVLPEAGDVTLNQLPSASERLYKDDTQLVGMPLGAYNAAHKKYSGFHLTVYGFSPVALNQGCKNIQANILNLRSRLTRGGSLPEESSEKLVSTLEKFLVFIQNLRDEKVENWKSFLFEHEKNKSLHQTSTVDSASLFVNKAPRTSEIFVRNSLQEKLYISNKGRLGENVKNIDPLRPTPSFSTGKRKTSMRGEAIVQNRPPPAKKARLEGGLRTNTLDDTLPLVISDLIKEKVFNLRDFLEDVRKFLENLSTLKIELEANSPDQLITRLASEAIVYQALSYLKNFGLITSDDFVNFHRNDKRLMSILELSENCPYGVPFHKIYSHNRKKLKTWRDGSNQVKKRQMIYESMRISYFQWHLLLTHRYHQSTEQDFIERFFTQPGLVTRMLKAPANPEAEKDQNTEHIVTLIKLCEREASLSQNHDDWAGRRRELHAAPYYLGMEELHPVYFEVLFFLVAFEKHWKHVVRFHTRFRPSVFNEKLPLIALLREDNKYRPWIRKSRNRMRK</sequence>
<evidence type="ECO:0000256" key="1">
    <source>
        <dbReference type="SAM" id="MobiDB-lite"/>
    </source>
</evidence>
<protein>
    <submittedName>
        <fullName evidence="3">Uncharacterized protein</fullName>
    </submittedName>
</protein>
<feature type="chain" id="PRO_5040201460" evidence="2">
    <location>
        <begin position="23"/>
        <end position="533"/>
    </location>
</feature>
<comment type="caution">
    <text evidence="3">The sequence shown here is derived from an EMBL/GenBank/DDBJ whole genome shotgun (WGS) entry which is preliminary data.</text>
</comment>
<dbReference type="AlphaFoldDB" id="A0A9Q3DPU0"/>
<reference evidence="3" key="1">
    <citation type="submission" date="2021-03" db="EMBL/GenBank/DDBJ databases">
        <title>Draft genome sequence of rust myrtle Austropuccinia psidii MF-1, a brazilian biotype.</title>
        <authorList>
            <person name="Quecine M.C."/>
            <person name="Pachon D.M.R."/>
            <person name="Bonatelli M.L."/>
            <person name="Correr F.H."/>
            <person name="Franceschini L.M."/>
            <person name="Leite T.F."/>
            <person name="Margarido G.R.A."/>
            <person name="Almeida C.A."/>
            <person name="Ferrarezi J.A."/>
            <person name="Labate C.A."/>
        </authorList>
    </citation>
    <scope>NUCLEOTIDE SEQUENCE</scope>
    <source>
        <strain evidence="3">MF-1</strain>
    </source>
</reference>
<proteinExistence type="predicted"/>
<gene>
    <name evidence="3" type="ORF">O181_044298</name>
</gene>